<gene>
    <name evidence="1" type="ORF">MUCCIDRAFT_107827</name>
</gene>
<sequence length="97" mass="11274">MVNTVKPYGRYTEDDAHHEHRFLQNLSIFPEAVSRYGLLQVMALNNHNNEEKLIISIRHFNLLVTSSWSDTRIFLNEESVYMANKAVMANKDAHQKA</sequence>
<proteinExistence type="predicted"/>
<dbReference type="EMBL" id="AMYB01000002">
    <property type="protein sequence ID" value="OAD07226.1"/>
    <property type="molecule type" value="Genomic_DNA"/>
</dbReference>
<evidence type="ECO:0000313" key="2">
    <source>
        <dbReference type="Proteomes" id="UP000077051"/>
    </source>
</evidence>
<organism evidence="1 2">
    <name type="scientific">Mucor lusitanicus CBS 277.49</name>
    <dbReference type="NCBI Taxonomy" id="747725"/>
    <lineage>
        <taxon>Eukaryota</taxon>
        <taxon>Fungi</taxon>
        <taxon>Fungi incertae sedis</taxon>
        <taxon>Mucoromycota</taxon>
        <taxon>Mucoromycotina</taxon>
        <taxon>Mucoromycetes</taxon>
        <taxon>Mucorales</taxon>
        <taxon>Mucorineae</taxon>
        <taxon>Mucoraceae</taxon>
        <taxon>Mucor</taxon>
    </lineage>
</organism>
<comment type="caution">
    <text evidence="1">The sequence shown here is derived from an EMBL/GenBank/DDBJ whole genome shotgun (WGS) entry which is preliminary data.</text>
</comment>
<accession>A0A168P665</accession>
<evidence type="ECO:0000313" key="1">
    <source>
        <dbReference type="EMBL" id="OAD07226.1"/>
    </source>
</evidence>
<dbReference type="OrthoDB" id="2283943at2759"/>
<dbReference type="AlphaFoldDB" id="A0A168P665"/>
<keyword evidence="2" id="KW-1185">Reference proteome</keyword>
<reference evidence="1 2" key="1">
    <citation type="submission" date="2015-06" db="EMBL/GenBank/DDBJ databases">
        <title>Expansion of signal transduction pathways in fungi by whole-genome duplication.</title>
        <authorList>
            <consortium name="DOE Joint Genome Institute"/>
            <person name="Corrochano L.M."/>
            <person name="Kuo A."/>
            <person name="Marcet-Houben M."/>
            <person name="Polaino S."/>
            <person name="Salamov A."/>
            <person name="Villalobos J.M."/>
            <person name="Alvarez M.I."/>
            <person name="Avalos J."/>
            <person name="Benito E.P."/>
            <person name="Benoit I."/>
            <person name="Burger G."/>
            <person name="Camino L.P."/>
            <person name="Canovas D."/>
            <person name="Cerda-Olmedo E."/>
            <person name="Cheng J.-F."/>
            <person name="Dominguez A."/>
            <person name="Elias M."/>
            <person name="Eslava A.P."/>
            <person name="Glaser F."/>
            <person name="Grimwood J."/>
            <person name="Gutierrez G."/>
            <person name="Heitman J."/>
            <person name="Henrissat B."/>
            <person name="Iturriaga E.A."/>
            <person name="Lang B.F."/>
            <person name="Lavin J.L."/>
            <person name="Lee S."/>
            <person name="Li W."/>
            <person name="Lindquist E."/>
            <person name="Lopez-Garcia S."/>
            <person name="Luque E.M."/>
            <person name="Marcos A.T."/>
            <person name="Martin J."/>
            <person name="Mccluskey K."/>
            <person name="Medina H.R."/>
            <person name="Miralles-Duran A."/>
            <person name="Miyazaki A."/>
            <person name="Munoz-Torres E."/>
            <person name="Oguiza J.A."/>
            <person name="Ohm R."/>
            <person name="Olmedo M."/>
            <person name="Orejas M."/>
            <person name="Ortiz-Castellanos L."/>
            <person name="Pisabarro A.G."/>
            <person name="Rodriguez-Romero J."/>
            <person name="Ruiz-Herrera J."/>
            <person name="Ruiz-Vazquez R."/>
            <person name="Sanz C."/>
            <person name="Schackwitz W."/>
            <person name="Schmutz J."/>
            <person name="Shahriari M."/>
            <person name="Shelest E."/>
            <person name="Silva-Franco F."/>
            <person name="Soanes D."/>
            <person name="Syed K."/>
            <person name="Tagua V.G."/>
            <person name="Talbot N.J."/>
            <person name="Thon M."/>
            <person name="De Vries R.P."/>
            <person name="Wiebenga A."/>
            <person name="Yadav J.S."/>
            <person name="Braun E.L."/>
            <person name="Baker S."/>
            <person name="Garre V."/>
            <person name="Horwitz B."/>
            <person name="Torres-Martinez S."/>
            <person name="Idnurm A."/>
            <person name="Herrera-Estrella A."/>
            <person name="Gabaldon T."/>
            <person name="Grigoriev I.V."/>
        </authorList>
    </citation>
    <scope>NUCLEOTIDE SEQUENCE [LARGE SCALE GENOMIC DNA]</scope>
    <source>
        <strain evidence="1 2">CBS 277.49</strain>
    </source>
</reference>
<protein>
    <submittedName>
        <fullName evidence="1">Uncharacterized protein</fullName>
    </submittedName>
</protein>
<dbReference type="VEuPathDB" id="FungiDB:MUCCIDRAFT_107827"/>
<dbReference type="Proteomes" id="UP000077051">
    <property type="component" value="Unassembled WGS sequence"/>
</dbReference>
<name>A0A168P665_MUCCL</name>